<dbReference type="AlphaFoldDB" id="A0A4R0IPJ7"/>
<name>A0A4R0IPJ7_9ACTN</name>
<evidence type="ECO:0000313" key="4">
    <source>
        <dbReference type="EMBL" id="TCC34909.1"/>
    </source>
</evidence>
<dbReference type="PANTHER" id="PTHR43673">
    <property type="entry name" value="NAD(P)H NITROREDUCTASE YDGI-RELATED"/>
    <property type="match status" value="1"/>
</dbReference>
<keyword evidence="5" id="KW-1185">Reference proteome</keyword>
<gene>
    <name evidence="4" type="ORF">E0H50_13535</name>
</gene>
<dbReference type="OrthoDB" id="9802510at2"/>
<dbReference type="Pfam" id="PF00881">
    <property type="entry name" value="Nitroreductase"/>
    <property type="match status" value="1"/>
</dbReference>
<sequence>MPQRRPDIHPVLRQRWSPRSFDQQAELSNDELKSLLEAARWAPSAGNSQPWSFLLARRGDDQHRRIVRHLAPSAAAWAPAAGALIVNLCHRYVEGTDWDYSEFSVYDLGQAVAHLTIQATSMGLAVRQFRAFDKQALTTDLQVPNHWDIMTIAAVGASVAGQGAQRDRRPAHDLLWSPARKPAESEILVS</sequence>
<comment type="caution">
    <text evidence="4">The sequence shown here is derived from an EMBL/GenBank/DDBJ whole genome shotgun (WGS) entry which is preliminary data.</text>
</comment>
<feature type="domain" description="Nitroreductase" evidence="3">
    <location>
        <begin position="12"/>
        <end position="73"/>
    </location>
</feature>
<dbReference type="GO" id="GO:0016491">
    <property type="term" value="F:oxidoreductase activity"/>
    <property type="evidence" value="ECO:0007669"/>
    <property type="project" value="UniProtKB-KW"/>
</dbReference>
<proteinExistence type="inferred from homology"/>
<organism evidence="4 5">
    <name type="scientific">Kribbella sindirgiensis</name>
    <dbReference type="NCBI Taxonomy" id="1124744"/>
    <lineage>
        <taxon>Bacteria</taxon>
        <taxon>Bacillati</taxon>
        <taxon>Actinomycetota</taxon>
        <taxon>Actinomycetes</taxon>
        <taxon>Propionibacteriales</taxon>
        <taxon>Kribbellaceae</taxon>
        <taxon>Kribbella</taxon>
    </lineage>
</organism>
<dbReference type="Proteomes" id="UP000292695">
    <property type="component" value="Unassembled WGS sequence"/>
</dbReference>
<evidence type="ECO:0000313" key="5">
    <source>
        <dbReference type="Proteomes" id="UP000292695"/>
    </source>
</evidence>
<comment type="similarity">
    <text evidence="1">Belongs to the nitroreductase family.</text>
</comment>
<dbReference type="Gene3D" id="3.40.109.10">
    <property type="entry name" value="NADH Oxidase"/>
    <property type="match status" value="1"/>
</dbReference>
<dbReference type="InterPro" id="IPR029479">
    <property type="entry name" value="Nitroreductase"/>
</dbReference>
<accession>A0A4R0IPJ7</accession>
<dbReference type="PANTHER" id="PTHR43673:SF10">
    <property type="entry name" value="NADH DEHYDROGENASE_NAD(P)H NITROREDUCTASE XCC3605-RELATED"/>
    <property type="match status" value="1"/>
</dbReference>
<evidence type="ECO:0000259" key="3">
    <source>
        <dbReference type="Pfam" id="PF00881"/>
    </source>
</evidence>
<keyword evidence="2" id="KW-0560">Oxidoreductase</keyword>
<dbReference type="RefSeq" id="WP_131287746.1">
    <property type="nucleotide sequence ID" value="NZ_SJKA01000004.1"/>
</dbReference>
<dbReference type="InterPro" id="IPR000415">
    <property type="entry name" value="Nitroreductase-like"/>
</dbReference>
<evidence type="ECO:0000256" key="1">
    <source>
        <dbReference type="ARBA" id="ARBA00007118"/>
    </source>
</evidence>
<evidence type="ECO:0000256" key="2">
    <source>
        <dbReference type="ARBA" id="ARBA00023002"/>
    </source>
</evidence>
<dbReference type="SUPFAM" id="SSF55469">
    <property type="entry name" value="FMN-dependent nitroreductase-like"/>
    <property type="match status" value="1"/>
</dbReference>
<dbReference type="EMBL" id="SJKA01000004">
    <property type="protein sequence ID" value="TCC34909.1"/>
    <property type="molecule type" value="Genomic_DNA"/>
</dbReference>
<reference evidence="4 5" key="1">
    <citation type="submission" date="2019-02" db="EMBL/GenBank/DDBJ databases">
        <title>Kribbella capetownensis sp. nov. and Kribbella speibonae sp. nov., isolated from soil.</title>
        <authorList>
            <person name="Curtis S.M."/>
            <person name="Norton I."/>
            <person name="Everest G.J."/>
            <person name="Meyers P.R."/>
        </authorList>
    </citation>
    <scope>NUCLEOTIDE SEQUENCE [LARGE SCALE GENOMIC DNA]</scope>
    <source>
        <strain evidence="4 5">DSM 27082</strain>
    </source>
</reference>
<protein>
    <submittedName>
        <fullName evidence="4">Nitroreductase</fullName>
    </submittedName>
</protein>